<evidence type="ECO:0000313" key="3">
    <source>
        <dbReference type="EMBL" id="KAK3760903.1"/>
    </source>
</evidence>
<gene>
    <name evidence="3" type="ORF">RRG08_042118</name>
</gene>
<dbReference type="EMBL" id="JAWDGP010004932">
    <property type="protein sequence ID" value="KAK3760903.1"/>
    <property type="molecule type" value="Genomic_DNA"/>
</dbReference>
<feature type="compositionally biased region" description="Basic and acidic residues" evidence="1">
    <location>
        <begin position="300"/>
        <end position="319"/>
    </location>
</feature>
<feature type="compositionally biased region" description="Basic and acidic residues" evidence="1">
    <location>
        <begin position="335"/>
        <end position="362"/>
    </location>
</feature>
<feature type="compositionally biased region" description="Basic and acidic residues" evidence="1">
    <location>
        <begin position="962"/>
        <end position="974"/>
    </location>
</feature>
<feature type="region of interest" description="Disordered" evidence="1">
    <location>
        <begin position="2862"/>
        <end position="2900"/>
    </location>
</feature>
<feature type="compositionally biased region" description="Basic and acidic residues" evidence="1">
    <location>
        <begin position="925"/>
        <end position="937"/>
    </location>
</feature>
<feature type="transmembrane region" description="Helical" evidence="2">
    <location>
        <begin position="67"/>
        <end position="84"/>
    </location>
</feature>
<feature type="compositionally biased region" description="Low complexity" evidence="1">
    <location>
        <begin position="2622"/>
        <end position="2632"/>
    </location>
</feature>
<feature type="compositionally biased region" description="Basic and acidic residues" evidence="1">
    <location>
        <begin position="851"/>
        <end position="863"/>
    </location>
</feature>
<reference evidence="3" key="1">
    <citation type="journal article" date="2023" name="G3 (Bethesda)">
        <title>A reference genome for the long-term kleptoplast-retaining sea slug Elysia crispata morphotype clarki.</title>
        <authorList>
            <person name="Eastman K.E."/>
            <person name="Pendleton A.L."/>
            <person name="Shaikh M.A."/>
            <person name="Suttiyut T."/>
            <person name="Ogas R."/>
            <person name="Tomko P."/>
            <person name="Gavelis G."/>
            <person name="Widhalm J.R."/>
            <person name="Wisecaver J.H."/>
        </authorList>
    </citation>
    <scope>NUCLEOTIDE SEQUENCE</scope>
    <source>
        <strain evidence="3">ECLA1</strain>
    </source>
</reference>
<feature type="compositionally biased region" description="Polar residues" evidence="1">
    <location>
        <begin position="685"/>
        <end position="694"/>
    </location>
</feature>
<feature type="compositionally biased region" description="Basic and acidic residues" evidence="1">
    <location>
        <begin position="281"/>
        <end position="293"/>
    </location>
</feature>
<feature type="region of interest" description="Disordered" evidence="1">
    <location>
        <begin position="281"/>
        <end position="365"/>
    </location>
</feature>
<dbReference type="Proteomes" id="UP001283361">
    <property type="component" value="Unassembled WGS sequence"/>
</dbReference>
<feature type="compositionally biased region" description="Basic and acidic residues" evidence="1">
    <location>
        <begin position="499"/>
        <end position="514"/>
    </location>
</feature>
<feature type="compositionally biased region" description="Polar residues" evidence="1">
    <location>
        <begin position="1972"/>
        <end position="1983"/>
    </location>
</feature>
<feature type="compositionally biased region" description="Basic and acidic residues" evidence="1">
    <location>
        <begin position="814"/>
        <end position="826"/>
    </location>
</feature>
<feature type="compositionally biased region" description="Basic and acidic residues" evidence="1">
    <location>
        <begin position="740"/>
        <end position="752"/>
    </location>
</feature>
<feature type="region of interest" description="Disordered" evidence="1">
    <location>
        <begin position="1958"/>
        <end position="1983"/>
    </location>
</feature>
<feature type="compositionally biased region" description="Basic and acidic residues" evidence="1">
    <location>
        <begin position="888"/>
        <end position="900"/>
    </location>
</feature>
<feature type="compositionally biased region" description="Basic and acidic residues" evidence="1">
    <location>
        <begin position="1051"/>
        <end position="1070"/>
    </location>
</feature>
<accession>A0AAE1D919</accession>
<feature type="region of interest" description="Disordered" evidence="1">
    <location>
        <begin position="2267"/>
        <end position="2303"/>
    </location>
</feature>
<feature type="compositionally biased region" description="Basic and acidic residues" evidence="1">
    <location>
        <begin position="999"/>
        <end position="1011"/>
    </location>
</feature>
<feature type="compositionally biased region" description="Polar residues" evidence="1">
    <location>
        <begin position="2072"/>
        <end position="2091"/>
    </location>
</feature>
<feature type="region of interest" description="Disordered" evidence="1">
    <location>
        <begin position="2072"/>
        <end position="2103"/>
    </location>
</feature>
<feature type="region of interest" description="Disordered" evidence="1">
    <location>
        <begin position="657"/>
        <end position="1073"/>
    </location>
</feature>
<feature type="compositionally biased region" description="Polar residues" evidence="1">
    <location>
        <begin position="445"/>
        <end position="458"/>
    </location>
</feature>
<keyword evidence="4" id="KW-1185">Reference proteome</keyword>
<sequence length="2965" mass="331381">MEEADHNDMSAALPMLPDILDIKTWLSKICTFLSSASGLLPQWVCKVLQATSVFASEITQFISRHPYVCLINVLLFCLHLYILQPKRRRLRVNSRWRSKSTRRRAYLSISHQLKTNKPYVPVALVRSKEQGKGDGKCLEFPKSKRISYQQRQKSFCYRNSHHREPNLSYRLAPHGQPHGQPHDTIASNKISGSEFSEDEASTLNEVTWTNEPSSFQFDARGLSPQFGVTQPRRPVDKLSDVAEETEQTASRGQGEGSKEDEEEEIVSAIVRFPLKTEPCIKQELGDLEEKGAEESEDWDEKSSRADKQPEGDGRGEKMVWLDVQTSLPQGPLRSIKNESIKKEESETLLFEDDKKRSGKESTARSTALIKSLCKQPHILQSGKLGQQEKRDLRDVHERSDESSFDIDAKETSKCSANKVDHKMNQDECKRSRRYCDVWTPERPTEVTNSKNFHATSDGWSWATIKHRRRTKARESLNPGQNPSKSRESPKRTRSVSPGDRVRDSQEENRSEGRVTGRPIKPSTKARRFVAGKRPPARGGVAGIMGYRLTGSSDYGTERRLQRCASVTSVSSGGDRHLPGNRSDATLVGKRDSWIWFSHEHRPSLENFATRKRRFHSRDPRVAQLAAEIRKQEEMNEDIEREAGSIVATRCVRVERAQPEAMTSERHLGKDLEISPPPSLADRRSQSPVEASVQNPRRRKGNQESDAYHEEIEIKPSRNLYEELIASPCARRSPSPRRRKENQDSDAYHKQIETTHGGTPYEDFVALRRSPSPRRRKENQDSDAYHKQIETTHSGTPYEDFVALRRSPSPRRRKENQDSDAYHKQIETTHSGTPYEDFVALRRSPSPRRRKENQDSDAYHKQIETTHSGTPYEDFVALRRSPSPRRRKENQDSDAYHKQIETTHSGTPYEDFVALRRSPSPRRRKENQDSDAYHKQIETTHGGTPYEDFVALRRSPSPRRRKENQDSDAYHKQTETTHGGTPYEDFVALRRSPSPRRRKENQDSDAYHKQTETTHGGTPYEDFVALRRSPSPRATPRDKRRRSRSLSGPTNAERKALAAKLQAHEHTKEDSVPGVLLVSPVKSSSTSSYNTLWPPRKVTRQNVKVKDVGGRAPSPSRTQFDLIPWRDSPASPPRDRPASKLQVCLDRQQARWEWEAMSCASTKASTSSLLDLGLKASDADSCFGGDDQSIQKEVHTHNHVYPVDSPPKTRQAREAEQGKYGPPMASISGTPKKNSSQKIASVKTKFMHSAVDAASPSSSSKMASPKAALDRIQHDLLTQRTPRDFKIRSPFTQSLTTTTVESSDSIPVERLATLRQNVLNSEVKDSVHKLLFDATDQTSSSNTRARGQALKSASARAKSRHVGSKYGIRQALERKRASNDNSPKFFRSPPCLSKRRSWNGVDVFSPRYYLNKPTLHRLAGRLTIAQGKLQPFLDKGSNASIRGRRSHSFADHGSLSTDMHHSPVLRKSYKSVNSTEFDSNEGEFPINTKMQETKGTIETLGGFLNKRRSFSFGSFSDTQEGILEVEQPSLEDIDSDREGKCSLFENIQGGNNDAGRLHSEQMMFRDGHNTSEQCVKTIQEPFFSPNPQDRSKSEMNEKKNVYQQMEGTCSEKLVDPYFAENTGTTTTDENENRRLNDLHRVKRSASQLDHSDPRVNSSDCDVSKEVFPCPKPHDTPAEYSQQYVQCKSAGNRMSSKVANVSSSMTDILIKSGGVENAMERKESRKSSCLSNGTIAHNKDATHEETVKVETKTSAKTIPRRATQPYLTKRHIPVSALITDISDICHGQRKSASSPGIAEGLSPLKSQGSLVEKLSKTSVKRHHIHSVEPVGALDCADKSASKHPVQNVSHLRRVCNFYGKRQMRITRSVGLMQRKAQGAESNFTINEHMKKLEHCDLDRRKVAFPKRNTEHALTFQECKDSGKSSFDLHQGTIRSNLSIHKSFKKKNLLRRNASGFKVPTLAEDHKRDREKNLSPKSATNASLSQTAEIRLVNKAALSGSTNNSSNNVPHRRDMVSSGQKATATFHCSAQTGSQAPYKTPLRLKGPILVSHLKAGGHQVANLHPLSSTVTPVPHTLSPSQNTPGSEKATMNRSMKSKELIKGKNKKASQNVKNFEKNEMQNANFRRYAPENGHIPITRVANQFLCRQNVSSSLRKAHALAKRKGIDPTKKGTWSSPTAIPRGEITFQTNSLDCTPGVDRETILLERRSAIPRLAVEESYQEKERNRLGVGDARSEIQKASDTCSSLHAVLSNTGEPSTTMEAGHICSSVTHTESVKPKQKTSNPDSGYDETVSTSERTGDQTYSLTGKQRLTSPEVQTEDIGVRFTNQTTHLDESTHPIISNMHKEQVISCGVNTSENDKDEDIAVRSDVGCVEQDTSSINTEDAFFSRASSFFGESDSNDDGKLTLETSFNQYSALKPSPSKGLLPTPEKHQFENVDKGLVKTKCTLLVKLETGLAKEKESKSLKDINELKTAAYCDSKVQHRFQSSASCCSILTPTKFGLKAEVSRENIFRKTSSAEIFMHEDPRGPKFDQLKSFQNSPSCPPAATRDRIDINCSFKGDSPNLLVRCKLPCSDSIDGPNEIKNQSVAATARSVSDSPSPSLDCFCVWTSSPCQCNARKETAPKSSSPNKSAAEPVEETTPDDVSNQERIGNVGGYIEAGGECNPGCTAEFCRDVHHHTLTTADQTSHRRGSFHQNGSVESSVAKAALGRTSCELEILTEPESIAKLAVQVSLPPTSSDDDDQPDDENEKKISSKIFCSAAVNSLSPKGESDKTDLFHGKDCPSEERTIPLVDRLQNFTTVEETDTNTLVCPTKRDHVDFLNEDFHGQNANLAACLNSASEEESSNFCTKRLLKTGESVDLMTQPSHALSEKKSLPVTLSDSAGSSSKRTTDRKTDDNEQPLTFIERPTCYKRCYPLKSSIQCASEPIAAKVESLVTQASGESRSLPKRVKIEKRSLAFQDLLKRF</sequence>
<feature type="compositionally biased region" description="Basic and acidic residues" evidence="1">
    <location>
        <begin position="657"/>
        <end position="672"/>
    </location>
</feature>
<feature type="compositionally biased region" description="Polar residues" evidence="1">
    <location>
        <begin position="2278"/>
        <end position="2303"/>
    </location>
</feature>
<feature type="compositionally biased region" description="Polar residues" evidence="1">
    <location>
        <begin position="2876"/>
        <end position="2887"/>
    </location>
</feature>
<keyword evidence="2" id="KW-0472">Membrane</keyword>
<protein>
    <submittedName>
        <fullName evidence="3">Uncharacterized protein</fullName>
    </submittedName>
</protein>
<keyword evidence="2" id="KW-0812">Transmembrane</keyword>
<feature type="region of interest" description="Disordered" evidence="1">
    <location>
        <begin position="378"/>
        <end position="537"/>
    </location>
</feature>
<evidence type="ECO:0000256" key="1">
    <source>
        <dbReference type="SAM" id="MobiDB-lite"/>
    </source>
</evidence>
<evidence type="ECO:0000256" key="2">
    <source>
        <dbReference type="SAM" id="Phobius"/>
    </source>
</evidence>
<feature type="region of interest" description="Disordered" evidence="1">
    <location>
        <begin position="2617"/>
        <end position="2648"/>
    </location>
</feature>
<feature type="compositionally biased region" description="Basic and acidic residues" evidence="1">
    <location>
        <begin position="777"/>
        <end position="789"/>
    </location>
</feature>
<evidence type="ECO:0000313" key="4">
    <source>
        <dbReference type="Proteomes" id="UP001283361"/>
    </source>
</evidence>
<proteinExistence type="predicted"/>
<feature type="region of interest" description="Disordered" evidence="1">
    <location>
        <begin position="217"/>
        <end position="264"/>
    </location>
</feature>
<comment type="caution">
    <text evidence="3">The sequence shown here is derived from an EMBL/GenBank/DDBJ whole genome shotgun (WGS) entry which is preliminary data.</text>
</comment>
<feature type="region of interest" description="Disordered" evidence="1">
    <location>
        <begin position="1198"/>
        <end position="1233"/>
    </location>
</feature>
<feature type="compositionally biased region" description="Basic and acidic residues" evidence="1">
    <location>
        <begin position="1960"/>
        <end position="1971"/>
    </location>
</feature>
<organism evidence="3 4">
    <name type="scientific">Elysia crispata</name>
    <name type="common">lettuce slug</name>
    <dbReference type="NCBI Taxonomy" id="231223"/>
    <lineage>
        <taxon>Eukaryota</taxon>
        <taxon>Metazoa</taxon>
        <taxon>Spiralia</taxon>
        <taxon>Lophotrochozoa</taxon>
        <taxon>Mollusca</taxon>
        <taxon>Gastropoda</taxon>
        <taxon>Heterobranchia</taxon>
        <taxon>Euthyneura</taxon>
        <taxon>Panpulmonata</taxon>
        <taxon>Sacoglossa</taxon>
        <taxon>Placobranchoidea</taxon>
        <taxon>Plakobranchidae</taxon>
        <taxon>Elysia</taxon>
    </lineage>
</organism>
<keyword evidence="2" id="KW-1133">Transmembrane helix</keyword>
<feature type="compositionally biased region" description="Basic and acidic residues" evidence="1">
    <location>
        <begin position="386"/>
        <end position="435"/>
    </location>
</feature>
<name>A0AAE1D919_9GAST</name>
<feature type="compositionally biased region" description="Basic and acidic residues" evidence="1">
    <location>
        <begin position="700"/>
        <end position="715"/>
    </location>
</feature>
<feature type="region of interest" description="Disordered" evidence="1">
    <location>
        <begin position="1104"/>
        <end position="1139"/>
    </location>
</feature>